<protein>
    <submittedName>
        <fullName evidence="3">Uncharacterized protein</fullName>
    </submittedName>
</protein>
<accession>A0A077HIL3</accession>
<dbReference type="InterPro" id="IPR036986">
    <property type="entry name" value="S4_RNA-bd_sf"/>
</dbReference>
<reference evidence="3 4" key="1">
    <citation type="submission" date="2014-08" db="EMBL/GenBank/DDBJ databases">
        <title>Complete genome sequence of Corynebacterium ureicelerivorans DSM 45051, a lipophilic and urea-splitting isolate from a blood culture of a septicaemia patient.</title>
        <authorList>
            <person name="Tippelt A."/>
            <person name="Albersmeier A."/>
            <person name="Brinkrolf K."/>
            <person name="Ruckert C."/>
            <person name="Tauch A."/>
        </authorList>
    </citation>
    <scope>NUCLEOTIDE SEQUENCE [LARGE SCALE GENOMIC DNA]</scope>
    <source>
        <strain evidence="3 4">IMMIB RIV-2301</strain>
    </source>
</reference>
<keyword evidence="4" id="KW-1185">Reference proteome</keyword>
<evidence type="ECO:0000256" key="1">
    <source>
        <dbReference type="PROSITE-ProRule" id="PRU00182"/>
    </source>
</evidence>
<dbReference type="OrthoDB" id="9811532at2"/>
<keyword evidence="1" id="KW-0694">RNA-binding</keyword>
<evidence type="ECO:0000256" key="2">
    <source>
        <dbReference type="SAM" id="MobiDB-lite"/>
    </source>
</evidence>
<organism evidence="3 4">
    <name type="scientific">Corynebacterium ureicelerivorans</name>
    <dbReference type="NCBI Taxonomy" id="401472"/>
    <lineage>
        <taxon>Bacteria</taxon>
        <taxon>Bacillati</taxon>
        <taxon>Actinomycetota</taxon>
        <taxon>Actinomycetes</taxon>
        <taxon>Mycobacteriales</taxon>
        <taxon>Corynebacteriaceae</taxon>
        <taxon>Corynebacterium</taxon>
    </lineage>
</organism>
<dbReference type="Gene3D" id="3.10.290.10">
    <property type="entry name" value="RNA-binding S4 domain"/>
    <property type="match status" value="1"/>
</dbReference>
<dbReference type="RefSeq" id="WP_038609072.1">
    <property type="nucleotide sequence ID" value="NZ_CP009215.1"/>
</dbReference>
<evidence type="ECO:0000313" key="4">
    <source>
        <dbReference type="Proteomes" id="UP000028939"/>
    </source>
</evidence>
<dbReference type="STRING" id="401472.CUREI_00355"/>
<dbReference type="Proteomes" id="UP000028939">
    <property type="component" value="Chromosome"/>
</dbReference>
<sequence>MHIDVPISGETIKLGQFLKLANLVESGGHAKEAILAGEVTVNNQVVTSRGHSLIDGDTVGLDADSATVIAGGDNDDDYFDERTADDDFDPEKWRNM</sequence>
<dbReference type="SUPFAM" id="SSF55174">
    <property type="entry name" value="Alpha-L RNA-binding motif"/>
    <property type="match status" value="1"/>
</dbReference>
<dbReference type="Pfam" id="PF13275">
    <property type="entry name" value="S4_2"/>
    <property type="match status" value="1"/>
</dbReference>
<dbReference type="KEGG" id="cuv:CUREI_00355"/>
<evidence type="ECO:0000313" key="3">
    <source>
        <dbReference type="EMBL" id="AIL95979.1"/>
    </source>
</evidence>
<dbReference type="GO" id="GO:0003723">
    <property type="term" value="F:RNA binding"/>
    <property type="evidence" value="ECO:0007669"/>
    <property type="project" value="UniProtKB-KW"/>
</dbReference>
<proteinExistence type="predicted"/>
<gene>
    <name evidence="3" type="ORF">CUREI_00355</name>
</gene>
<dbReference type="PROSITE" id="PS50889">
    <property type="entry name" value="S4"/>
    <property type="match status" value="1"/>
</dbReference>
<name>A0A077HIL3_9CORY</name>
<feature type="compositionally biased region" description="Acidic residues" evidence="2">
    <location>
        <begin position="73"/>
        <end position="89"/>
    </location>
</feature>
<dbReference type="AlphaFoldDB" id="A0A077HIL3"/>
<dbReference type="HOGENOM" id="CLU_127162_3_0_11"/>
<dbReference type="EMBL" id="CP009215">
    <property type="protein sequence ID" value="AIL95979.1"/>
    <property type="molecule type" value="Genomic_DNA"/>
</dbReference>
<feature type="region of interest" description="Disordered" evidence="2">
    <location>
        <begin position="72"/>
        <end position="96"/>
    </location>
</feature>